<dbReference type="PANTHER" id="PTHR42899:SF1">
    <property type="entry name" value="SPERMATOGENESIS-ASSOCIATED PROTEIN 20"/>
    <property type="match status" value="1"/>
</dbReference>
<dbReference type="SUPFAM" id="SSF52833">
    <property type="entry name" value="Thioredoxin-like"/>
    <property type="match status" value="1"/>
</dbReference>
<sequence length="696" mass="77975">MTHENRLAREKSPYLLQHKNNPVDWWPWCEEAFETARRENRPVFLSIGYSTCHWCHVMEKESFEDEAVAALMNDTFVSIKVDREERPDLDNLYMTVCHLMTGQGGWPLTVLLTPEKKPFFAGTYIPKETRYGRAGMLDLVPKVNLMWQAQRAELDKSAEHVTAHLQAFMTGQMAREAEGEIGEAEMEKAYASLAERFDNHWGGFGEAPKFPTPHILLFLLRMWARHGKTDGLAMVEKTLIAMRAGGMFDHVGFGFHRYSTDREWLVPHFEKMLYDQALLSLVYTEAYQITGNPAFRGTVKEVLTYVLRDMRSDTGGFYSAEDADSEGEEGKFYVFTTAEVEEILGPENAAVVQKAYGMTAEGNFLEEATGNRTGANILHLPKGLDDVAAELGIDEKYLAETLLHARQQLFAARSQRVRPLLDDKILTDWNGLMIAALARAGRALDQPDYTHAAEAAANFILHEMRDEDGRLLHRYREGEAGLSAHAEDYAFFLWGLVELYEATFDSTWLEAAAALAGDFLDRFRDAERGGFYFTASDAEQLLARSKEGQDAAIPSANSVAMLVFTKLARLLGVPDYEGYAEEVARAFYPDASQHPAGYTFMLYAVDLARGKSMEIVIAGEERDETWQAMRRAVDSRYLPGAVALATRPGLEKIAPWTASLTPKDGRTTAYVCEERACKSPVTDTAALESLLKGSAS</sequence>
<dbReference type="CDD" id="cd02955">
    <property type="entry name" value="SSP411"/>
    <property type="match status" value="1"/>
</dbReference>
<feature type="domain" description="Spermatogenesis-associated protein 20-like TRX" evidence="1">
    <location>
        <begin position="4"/>
        <end position="166"/>
    </location>
</feature>
<dbReference type="AlphaFoldDB" id="A0A6P1ZH73"/>
<accession>A0A6P1ZH73</accession>
<name>A0A6P1ZH73_9BACT</name>
<dbReference type="InterPro" id="IPR008928">
    <property type="entry name" value="6-hairpin_glycosidase_sf"/>
</dbReference>
<proteinExistence type="predicted"/>
<dbReference type="InterPro" id="IPR036249">
    <property type="entry name" value="Thioredoxin-like_sf"/>
</dbReference>
<dbReference type="Pfam" id="PF03190">
    <property type="entry name" value="Thioredox_DsbH"/>
    <property type="match status" value="1"/>
</dbReference>
<dbReference type="PIRSF" id="PIRSF006402">
    <property type="entry name" value="UCP006402_thioredoxin"/>
    <property type="match status" value="1"/>
</dbReference>
<dbReference type="InterPro" id="IPR012341">
    <property type="entry name" value="6hp_glycosidase-like_sf"/>
</dbReference>
<dbReference type="PANTHER" id="PTHR42899">
    <property type="entry name" value="SPERMATOGENESIS-ASSOCIATED PROTEIN 20"/>
    <property type="match status" value="1"/>
</dbReference>
<dbReference type="OrthoDB" id="9762614at2"/>
<dbReference type="InterPro" id="IPR004879">
    <property type="entry name" value="Ssp411-like_TRX"/>
</dbReference>
<reference evidence="2 3" key="1">
    <citation type="submission" date="2018-06" db="EMBL/GenBank/DDBJ databases">
        <title>Complete genome of Desulfovibrio marinus P48SEP.</title>
        <authorList>
            <person name="Crispim J.S."/>
            <person name="Vidigal P.M.P."/>
            <person name="Silva L.C.F."/>
            <person name="Araujo L.C."/>
            <person name="Laguardia C.N."/>
            <person name="Dias R.S."/>
            <person name="Sousa M.P."/>
            <person name="Paula S.O."/>
            <person name="Silva C."/>
        </authorList>
    </citation>
    <scope>NUCLEOTIDE SEQUENCE [LARGE SCALE GENOMIC DNA]</scope>
    <source>
        <strain evidence="2 3">P48SEP</strain>
    </source>
</reference>
<dbReference type="EMBL" id="QMIF01000005">
    <property type="protein sequence ID" value="TVM34208.1"/>
    <property type="molecule type" value="Genomic_DNA"/>
</dbReference>
<dbReference type="Gene3D" id="3.40.30.10">
    <property type="entry name" value="Glutaredoxin"/>
    <property type="match status" value="1"/>
</dbReference>
<dbReference type="Proteomes" id="UP000434052">
    <property type="component" value="Unassembled WGS sequence"/>
</dbReference>
<dbReference type="InterPro" id="IPR024705">
    <property type="entry name" value="Ssp411"/>
</dbReference>
<evidence type="ECO:0000313" key="3">
    <source>
        <dbReference type="Proteomes" id="UP000434052"/>
    </source>
</evidence>
<gene>
    <name evidence="2" type="ORF">DQK91_09975</name>
</gene>
<dbReference type="Gene3D" id="1.50.10.10">
    <property type="match status" value="1"/>
</dbReference>
<comment type="caution">
    <text evidence="2">The sequence shown here is derived from an EMBL/GenBank/DDBJ whole genome shotgun (WGS) entry which is preliminary data.</text>
</comment>
<dbReference type="SUPFAM" id="SSF48208">
    <property type="entry name" value="Six-hairpin glycosidases"/>
    <property type="match status" value="1"/>
</dbReference>
<organism evidence="2 3">
    <name type="scientific">Oceanidesulfovibrio marinus</name>
    <dbReference type="NCBI Taxonomy" id="370038"/>
    <lineage>
        <taxon>Bacteria</taxon>
        <taxon>Pseudomonadati</taxon>
        <taxon>Thermodesulfobacteriota</taxon>
        <taxon>Desulfovibrionia</taxon>
        <taxon>Desulfovibrionales</taxon>
        <taxon>Desulfovibrionaceae</taxon>
        <taxon>Oceanidesulfovibrio</taxon>
    </lineage>
</organism>
<dbReference type="RefSeq" id="WP_144305205.1">
    <property type="nucleotide sequence ID" value="NZ_QMIF01000005.1"/>
</dbReference>
<dbReference type="GO" id="GO:0005975">
    <property type="term" value="P:carbohydrate metabolic process"/>
    <property type="evidence" value="ECO:0007669"/>
    <property type="project" value="InterPro"/>
</dbReference>
<protein>
    <submittedName>
        <fullName evidence="2">Thioredoxin domain-containing protein</fullName>
    </submittedName>
</protein>
<evidence type="ECO:0000313" key="2">
    <source>
        <dbReference type="EMBL" id="TVM34208.1"/>
    </source>
</evidence>
<evidence type="ECO:0000259" key="1">
    <source>
        <dbReference type="Pfam" id="PF03190"/>
    </source>
</evidence>